<organism evidence="2 3">
    <name type="scientific">Oceanobacillus jeddahense</name>
    <dbReference type="NCBI Taxonomy" id="1462527"/>
    <lineage>
        <taxon>Bacteria</taxon>
        <taxon>Bacillati</taxon>
        <taxon>Bacillota</taxon>
        <taxon>Bacilli</taxon>
        <taxon>Bacillales</taxon>
        <taxon>Bacillaceae</taxon>
        <taxon>Oceanobacillus</taxon>
    </lineage>
</organism>
<keyword evidence="1" id="KW-1133">Transmembrane helix</keyword>
<feature type="transmembrane region" description="Helical" evidence="1">
    <location>
        <begin position="6"/>
        <end position="23"/>
    </location>
</feature>
<name>A0ABY5JXD1_9BACI</name>
<sequence>MFRIIGIGIFFGVIVFLFTFIASKKSGKYYMAPVVTFLIFLAVVAYSLVIVGGFEGMGVGFLGAGFLVVSIVGTLFLPLLTRWKFAREFTRKDIWALILLPLLFFSAIGAGIYLEDNYWVIDEGETTVIEGEESYYEVTTISEGRKQVTVHLGEEYAGKNVEVEKVNKRGPTEVTVKIVDGGSGDKSGYIMIGLDQITEPVTVQTTDGDVIEPSMEQEEN</sequence>
<proteinExistence type="predicted"/>
<dbReference type="Pfam" id="PF14150">
    <property type="entry name" value="YesK"/>
    <property type="match status" value="1"/>
</dbReference>
<keyword evidence="1" id="KW-0472">Membrane</keyword>
<gene>
    <name evidence="2" type="ORF">NP439_02055</name>
</gene>
<accession>A0ABY5JXD1</accession>
<dbReference type="Proteomes" id="UP001059773">
    <property type="component" value="Chromosome"/>
</dbReference>
<feature type="transmembrane region" description="Helical" evidence="1">
    <location>
        <begin position="93"/>
        <end position="114"/>
    </location>
</feature>
<dbReference type="InterPro" id="IPR025434">
    <property type="entry name" value="YesK-like"/>
</dbReference>
<reference evidence="2" key="1">
    <citation type="submission" date="2022-07" db="EMBL/GenBank/DDBJ databases">
        <title>FELIX.</title>
        <authorList>
            <person name="Wan K.H."/>
            <person name="Park S."/>
            <person name="Lawrence Q."/>
            <person name="Eichenberger J.P."/>
            <person name="Booth B.W."/>
            <person name="Piaggio A.J."/>
            <person name="Chandler J.C."/>
            <person name="Franklin A.B."/>
            <person name="Celniker S.E."/>
        </authorList>
    </citation>
    <scope>NUCLEOTIDE SEQUENCE</scope>
    <source>
        <strain evidence="2">QA-1986 374</strain>
    </source>
</reference>
<dbReference type="EMBL" id="CP101914">
    <property type="protein sequence ID" value="UUI03502.1"/>
    <property type="molecule type" value="Genomic_DNA"/>
</dbReference>
<evidence type="ECO:0000313" key="2">
    <source>
        <dbReference type="EMBL" id="UUI03502.1"/>
    </source>
</evidence>
<feature type="transmembrane region" description="Helical" evidence="1">
    <location>
        <begin position="60"/>
        <end position="81"/>
    </location>
</feature>
<dbReference type="RefSeq" id="WP_256708567.1">
    <property type="nucleotide sequence ID" value="NZ_CP101914.1"/>
</dbReference>
<keyword evidence="3" id="KW-1185">Reference proteome</keyword>
<feature type="transmembrane region" description="Helical" evidence="1">
    <location>
        <begin position="30"/>
        <end position="54"/>
    </location>
</feature>
<evidence type="ECO:0000256" key="1">
    <source>
        <dbReference type="SAM" id="Phobius"/>
    </source>
</evidence>
<keyword evidence="1" id="KW-0812">Transmembrane</keyword>
<evidence type="ECO:0000313" key="3">
    <source>
        <dbReference type="Proteomes" id="UP001059773"/>
    </source>
</evidence>
<protein>
    <submittedName>
        <fullName evidence="2">YesK-like family protein</fullName>
    </submittedName>
</protein>